<gene>
    <name evidence="2" type="ORF">QQ008_04010</name>
</gene>
<dbReference type="EMBL" id="JAUJEA010000001">
    <property type="protein sequence ID" value="MDN5200505.1"/>
    <property type="molecule type" value="Genomic_DNA"/>
</dbReference>
<proteinExistence type="predicted"/>
<organism evidence="2 3">
    <name type="scientific">Splendidivirga corallicola</name>
    <dbReference type="NCBI Taxonomy" id="3051826"/>
    <lineage>
        <taxon>Bacteria</taxon>
        <taxon>Pseudomonadati</taxon>
        <taxon>Bacteroidota</taxon>
        <taxon>Cytophagia</taxon>
        <taxon>Cytophagales</taxon>
        <taxon>Splendidivirgaceae</taxon>
        <taxon>Splendidivirga</taxon>
    </lineage>
</organism>
<feature type="compositionally biased region" description="Polar residues" evidence="1">
    <location>
        <begin position="87"/>
        <end position="96"/>
    </location>
</feature>
<comment type="caution">
    <text evidence="2">The sequence shown here is derived from an EMBL/GenBank/DDBJ whole genome shotgun (WGS) entry which is preliminary data.</text>
</comment>
<evidence type="ECO:0000313" key="2">
    <source>
        <dbReference type="EMBL" id="MDN5200505.1"/>
    </source>
</evidence>
<accession>A0ABT8KLR6</accession>
<dbReference type="RefSeq" id="WP_346750528.1">
    <property type="nucleotide sequence ID" value="NZ_JAUJEA010000001.1"/>
</dbReference>
<keyword evidence="3" id="KW-1185">Reference proteome</keyword>
<reference evidence="2" key="1">
    <citation type="submission" date="2023-06" db="EMBL/GenBank/DDBJ databases">
        <title>Genomic of Parafulvivirga corallium.</title>
        <authorList>
            <person name="Wang G."/>
        </authorList>
    </citation>
    <scope>NUCLEOTIDE SEQUENCE</scope>
    <source>
        <strain evidence="2">BMA10</strain>
    </source>
</reference>
<protein>
    <submittedName>
        <fullName evidence="2">Uncharacterized protein</fullName>
    </submittedName>
</protein>
<evidence type="ECO:0000313" key="3">
    <source>
        <dbReference type="Proteomes" id="UP001172082"/>
    </source>
</evidence>
<feature type="region of interest" description="Disordered" evidence="1">
    <location>
        <begin position="84"/>
        <end position="104"/>
    </location>
</feature>
<evidence type="ECO:0000256" key="1">
    <source>
        <dbReference type="SAM" id="MobiDB-lite"/>
    </source>
</evidence>
<sequence>MEYSDGHVLTSSQIVVSKKFWDKLMVEPETLAYTKAHFESQDKTATKMRHLIFEKHSKREKPWIICDTCLELFDVDKEQTKQHASEWWSSEGSFTPPSCGKADENMEDDQFKEAKSYAVMEAGQRLLR</sequence>
<dbReference type="Proteomes" id="UP001172082">
    <property type="component" value="Unassembled WGS sequence"/>
</dbReference>
<name>A0ABT8KLR6_9BACT</name>